<dbReference type="Gene3D" id="1.20.1290.10">
    <property type="entry name" value="AhpD-like"/>
    <property type="match status" value="1"/>
</dbReference>
<evidence type="ECO:0000313" key="2">
    <source>
        <dbReference type="Proteomes" id="UP000477911"/>
    </source>
</evidence>
<dbReference type="RefSeq" id="WP_160894852.1">
    <property type="nucleotide sequence ID" value="NZ_WUMU01000015.1"/>
</dbReference>
<dbReference type="SUPFAM" id="SSF69118">
    <property type="entry name" value="AhpD-like"/>
    <property type="match status" value="1"/>
</dbReference>
<protein>
    <submittedName>
        <fullName evidence="1">Uncharacterized protein</fullName>
    </submittedName>
</protein>
<dbReference type="PANTHER" id="PTHR35446:SF2">
    <property type="entry name" value="CARBOXYMUCONOLACTONE DECARBOXYLASE-LIKE DOMAIN-CONTAINING PROTEIN"/>
    <property type="match status" value="1"/>
</dbReference>
<dbReference type="EMBL" id="WUMU01000015">
    <property type="protein sequence ID" value="MXN18723.1"/>
    <property type="molecule type" value="Genomic_DNA"/>
</dbReference>
<organism evidence="1 2">
    <name type="scientific">Pseudooceanicola albus</name>
    <dbReference type="NCBI Taxonomy" id="2692189"/>
    <lineage>
        <taxon>Bacteria</taxon>
        <taxon>Pseudomonadati</taxon>
        <taxon>Pseudomonadota</taxon>
        <taxon>Alphaproteobacteria</taxon>
        <taxon>Rhodobacterales</taxon>
        <taxon>Paracoccaceae</taxon>
        <taxon>Pseudooceanicola</taxon>
    </lineage>
</organism>
<keyword evidence="2" id="KW-1185">Reference proteome</keyword>
<comment type="caution">
    <text evidence="1">The sequence shown here is derived from an EMBL/GenBank/DDBJ whole genome shotgun (WGS) entry which is preliminary data.</text>
</comment>
<gene>
    <name evidence="1" type="ORF">GR170_12810</name>
</gene>
<name>A0A6L7G7R0_9RHOB</name>
<dbReference type="InterPro" id="IPR029032">
    <property type="entry name" value="AhpD-like"/>
</dbReference>
<dbReference type="Proteomes" id="UP000477911">
    <property type="component" value="Unassembled WGS sequence"/>
</dbReference>
<evidence type="ECO:0000313" key="1">
    <source>
        <dbReference type="EMBL" id="MXN18723.1"/>
    </source>
</evidence>
<dbReference type="PANTHER" id="PTHR35446">
    <property type="entry name" value="SI:CH211-175M2.5"/>
    <property type="match status" value="1"/>
</dbReference>
<reference evidence="1 2" key="1">
    <citation type="submission" date="2019-12" db="EMBL/GenBank/DDBJ databases">
        <authorList>
            <person name="Li M."/>
        </authorList>
    </citation>
    <scope>NUCLEOTIDE SEQUENCE [LARGE SCALE GENOMIC DNA]</scope>
    <source>
        <strain evidence="1 2">GBMRC 2024</strain>
    </source>
</reference>
<sequence>MLDKTADLLPELTGGAGLTLAASRPAAFEALAASYEALLGPASSPHLSAKEKRLVATAVAHWHAEPLAAAFYTAEAEAAGAGIEEISAAREGRAEDPRLQALLAHAHMLTFAPIEGSPEKLATLRAAGVSEDGLIALSQLTAFLSHQLRAAFTLRLLGA</sequence>
<accession>A0A6L7G7R0</accession>
<proteinExistence type="predicted"/>
<dbReference type="AlphaFoldDB" id="A0A6L7G7R0"/>